<sequence length="166" mass="19078">MPNLTTLDVQDWVFEDLVITDALAVTLTRLTIGMHDSEIRPQQFVQMRAMRSLEYASMTYEETMEGDEAMLYDALCSRDEPMWPHLRTFQIMSLRYRGEGGNDDERDGLLRLLQARNQREEDPDATPDDTAVVTIPIESLTFDSESVPPWIAVQLKSILGEKCYEI</sequence>
<gene>
    <name evidence="1" type="ORF">EXIGLDRAFT_722033</name>
</gene>
<accession>A0A165FIG6</accession>
<proteinExistence type="predicted"/>
<organism evidence="1 2">
    <name type="scientific">Exidia glandulosa HHB12029</name>
    <dbReference type="NCBI Taxonomy" id="1314781"/>
    <lineage>
        <taxon>Eukaryota</taxon>
        <taxon>Fungi</taxon>
        <taxon>Dikarya</taxon>
        <taxon>Basidiomycota</taxon>
        <taxon>Agaricomycotina</taxon>
        <taxon>Agaricomycetes</taxon>
        <taxon>Auriculariales</taxon>
        <taxon>Exidiaceae</taxon>
        <taxon>Exidia</taxon>
    </lineage>
</organism>
<evidence type="ECO:0000313" key="2">
    <source>
        <dbReference type="Proteomes" id="UP000077266"/>
    </source>
</evidence>
<protein>
    <submittedName>
        <fullName evidence="1">Uncharacterized protein</fullName>
    </submittedName>
</protein>
<evidence type="ECO:0000313" key="1">
    <source>
        <dbReference type="EMBL" id="KZV89051.1"/>
    </source>
</evidence>
<dbReference type="EMBL" id="KV426083">
    <property type="protein sequence ID" value="KZV89051.1"/>
    <property type="molecule type" value="Genomic_DNA"/>
</dbReference>
<dbReference type="Proteomes" id="UP000077266">
    <property type="component" value="Unassembled WGS sequence"/>
</dbReference>
<dbReference type="AlphaFoldDB" id="A0A165FIG6"/>
<feature type="non-terminal residue" evidence="1">
    <location>
        <position position="166"/>
    </location>
</feature>
<reference evidence="1 2" key="1">
    <citation type="journal article" date="2016" name="Mol. Biol. Evol.">
        <title>Comparative Genomics of Early-Diverging Mushroom-Forming Fungi Provides Insights into the Origins of Lignocellulose Decay Capabilities.</title>
        <authorList>
            <person name="Nagy L.G."/>
            <person name="Riley R."/>
            <person name="Tritt A."/>
            <person name="Adam C."/>
            <person name="Daum C."/>
            <person name="Floudas D."/>
            <person name="Sun H."/>
            <person name="Yadav J.S."/>
            <person name="Pangilinan J."/>
            <person name="Larsson K.H."/>
            <person name="Matsuura K."/>
            <person name="Barry K."/>
            <person name="Labutti K."/>
            <person name="Kuo R."/>
            <person name="Ohm R.A."/>
            <person name="Bhattacharya S.S."/>
            <person name="Shirouzu T."/>
            <person name="Yoshinaga Y."/>
            <person name="Martin F.M."/>
            <person name="Grigoriev I.V."/>
            <person name="Hibbett D.S."/>
        </authorList>
    </citation>
    <scope>NUCLEOTIDE SEQUENCE [LARGE SCALE GENOMIC DNA]</scope>
    <source>
        <strain evidence="1 2">HHB12029</strain>
    </source>
</reference>
<keyword evidence="2" id="KW-1185">Reference proteome</keyword>
<name>A0A165FIG6_EXIGL</name>
<dbReference type="InParanoid" id="A0A165FIG6"/>